<sequence length="500" mass="57780">MLFLLMLYLALSDLTIISPDDLRNTPLTTSVSTYGSPSLLPRVGVLQIQKLDANCDFDKIFNEFDFLVIPSSTQCNQDLIIGNAARKNASMIIFLVENNQLANVHTSESNHKDLKATVIHVSKSLEKSIKSIHKYPVWAKYEYPITILEDIYITYYFTHNYTIDKYFIKDILNLDKRLIKFSPMFSYINISLVTDQENDCYTYRNNYVEYCHKPGNNGTILIENGFYISRFLQEINDVWVFLDTLLDIYEDCEFDYSRGCLEKKVKVGKDIEPDISKWIEQSSIIPYYEINLKPFYWPSALKEAYCIGRNEIPNNCGLCMDDCYYNYLSKGIKGCRNCNSSSCGYVNLKCLEEEAVYGQNCYKFMLSDGSCNKGCRNDPDCANDNDKNISLLIGVEVILPSMAFFSIMWISFRIYIKKQKNPNNDDQNRCQSQDSPIPPVPPVSVEHFKKLSEYRDNSNYAGVSSFCINCNQEIQDDEQVKFENRLNVKRFIHAQQCYGN</sequence>
<dbReference type="AlphaFoldDB" id="A0A1R2CKI7"/>
<reference evidence="3 4" key="1">
    <citation type="submission" date="2016-11" db="EMBL/GenBank/DDBJ databases">
        <title>The macronuclear genome of Stentor coeruleus: a giant cell with tiny introns.</title>
        <authorList>
            <person name="Slabodnick M."/>
            <person name="Ruby J.G."/>
            <person name="Reiff S.B."/>
            <person name="Swart E.C."/>
            <person name="Gosai S."/>
            <person name="Prabakaran S."/>
            <person name="Witkowska E."/>
            <person name="Larue G.E."/>
            <person name="Fisher S."/>
            <person name="Freeman R.M."/>
            <person name="Gunawardena J."/>
            <person name="Chu W."/>
            <person name="Stover N.A."/>
            <person name="Gregory B.D."/>
            <person name="Nowacki M."/>
            <person name="Derisi J."/>
            <person name="Roy S.W."/>
            <person name="Marshall W.F."/>
            <person name="Sood P."/>
        </authorList>
    </citation>
    <scope>NUCLEOTIDE SEQUENCE [LARGE SCALE GENOMIC DNA]</scope>
    <source>
        <strain evidence="3">WM001</strain>
    </source>
</reference>
<keyword evidence="1" id="KW-0472">Membrane</keyword>
<feature type="transmembrane region" description="Helical" evidence="1">
    <location>
        <begin position="389"/>
        <end position="412"/>
    </location>
</feature>
<gene>
    <name evidence="3" type="ORF">SteCoe_8297</name>
</gene>
<name>A0A1R2CKI7_9CILI</name>
<evidence type="ECO:0000313" key="3">
    <source>
        <dbReference type="EMBL" id="OMJ89501.1"/>
    </source>
</evidence>
<evidence type="ECO:0000256" key="2">
    <source>
        <dbReference type="SAM" id="SignalP"/>
    </source>
</evidence>
<keyword evidence="1" id="KW-0812">Transmembrane</keyword>
<organism evidence="3 4">
    <name type="scientific">Stentor coeruleus</name>
    <dbReference type="NCBI Taxonomy" id="5963"/>
    <lineage>
        <taxon>Eukaryota</taxon>
        <taxon>Sar</taxon>
        <taxon>Alveolata</taxon>
        <taxon>Ciliophora</taxon>
        <taxon>Postciliodesmatophora</taxon>
        <taxon>Heterotrichea</taxon>
        <taxon>Heterotrichida</taxon>
        <taxon>Stentoridae</taxon>
        <taxon>Stentor</taxon>
    </lineage>
</organism>
<evidence type="ECO:0000256" key="1">
    <source>
        <dbReference type="SAM" id="Phobius"/>
    </source>
</evidence>
<comment type="caution">
    <text evidence="3">The sequence shown here is derived from an EMBL/GenBank/DDBJ whole genome shotgun (WGS) entry which is preliminary data.</text>
</comment>
<keyword evidence="4" id="KW-1185">Reference proteome</keyword>
<keyword evidence="2" id="KW-0732">Signal</keyword>
<evidence type="ECO:0008006" key="5">
    <source>
        <dbReference type="Google" id="ProtNLM"/>
    </source>
</evidence>
<dbReference type="Proteomes" id="UP000187209">
    <property type="component" value="Unassembled WGS sequence"/>
</dbReference>
<accession>A0A1R2CKI7</accession>
<proteinExistence type="predicted"/>
<evidence type="ECO:0000313" key="4">
    <source>
        <dbReference type="Proteomes" id="UP000187209"/>
    </source>
</evidence>
<dbReference type="EMBL" id="MPUH01000124">
    <property type="protein sequence ID" value="OMJ89501.1"/>
    <property type="molecule type" value="Genomic_DNA"/>
</dbReference>
<keyword evidence="1" id="KW-1133">Transmembrane helix</keyword>
<protein>
    <recommendedName>
        <fullName evidence="5">PA domain-containing protein</fullName>
    </recommendedName>
</protein>
<feature type="chain" id="PRO_5012503589" description="PA domain-containing protein" evidence="2">
    <location>
        <begin position="20"/>
        <end position="500"/>
    </location>
</feature>
<feature type="signal peptide" evidence="2">
    <location>
        <begin position="1"/>
        <end position="19"/>
    </location>
</feature>